<reference evidence="3" key="1">
    <citation type="submission" date="2016-10" db="EMBL/GenBank/DDBJ databases">
        <authorList>
            <person name="Varghese N."/>
        </authorList>
    </citation>
    <scope>NUCLEOTIDE SEQUENCE [LARGE SCALE GENOMIC DNA]</scope>
    <source>
        <strain evidence="3">CGMCC 1.12284</strain>
    </source>
</reference>
<dbReference type="NCBIfam" id="NF004846">
    <property type="entry name" value="PRK06197.1"/>
    <property type="match status" value="1"/>
</dbReference>
<keyword evidence="1" id="KW-0560">Oxidoreductase</keyword>
<dbReference type="STRING" id="1202768.SAMN05216285_3247"/>
<dbReference type="Proteomes" id="UP000183275">
    <property type="component" value="Unassembled WGS sequence"/>
</dbReference>
<dbReference type="GO" id="GO:0016491">
    <property type="term" value="F:oxidoreductase activity"/>
    <property type="evidence" value="ECO:0007669"/>
    <property type="project" value="UniProtKB-KW"/>
</dbReference>
<name>A0A1I0Q972_9EURY</name>
<dbReference type="NCBIfam" id="NF004513">
    <property type="entry name" value="PRK05854.1"/>
    <property type="match status" value="1"/>
</dbReference>
<proteinExistence type="predicted"/>
<accession>A0A1I0Q972</accession>
<sequence>MVWTADDIPDLEGRTIAITGANSGIGLEATRELARNGATVIMACRATDRGDDAAQEIRDDVPDADLRVEHCDLADLDSVRAFADRLGDEKLDVLINNAGVMAVPRSETEDGFETQFGVNHLGHFALTGLVLDNLHLNDERESRIVTVSSGVHERGEIDFDDLQSEASYDPWNAYGQAKLANVLFAYELERRLLTAGANAKSIAVHPGYANTQLQFRGPEQRGSRLRKAATWLMNTALAQSAAEGALPTLYAATAPDAEGGAYYGPGGVMNMRGAPERQASSDRSYDIETARRLWDVSSELTGVAYDLPEPKAEATA</sequence>
<dbReference type="CDD" id="cd05327">
    <property type="entry name" value="retinol-DH_like_SDR_c_like"/>
    <property type="match status" value="1"/>
</dbReference>
<dbReference type="EMBL" id="FOIS01000004">
    <property type="protein sequence ID" value="SEW23425.1"/>
    <property type="molecule type" value="Genomic_DNA"/>
</dbReference>
<dbReference type="PANTHER" id="PTHR43157:SF31">
    <property type="entry name" value="PHOSPHATIDYLINOSITOL-GLYCAN BIOSYNTHESIS CLASS F PROTEIN"/>
    <property type="match status" value="1"/>
</dbReference>
<keyword evidence="3" id="KW-1185">Reference proteome</keyword>
<protein>
    <submittedName>
        <fullName evidence="2">NAD(P)-dependent dehydrogenase, short-chain alcohol dehydrogenase family</fullName>
    </submittedName>
</protein>
<dbReference type="OrthoDB" id="10454at2157"/>
<evidence type="ECO:0000313" key="2">
    <source>
        <dbReference type="EMBL" id="SEW23425.1"/>
    </source>
</evidence>
<evidence type="ECO:0000313" key="3">
    <source>
        <dbReference type="Proteomes" id="UP000183275"/>
    </source>
</evidence>
<evidence type="ECO:0000256" key="1">
    <source>
        <dbReference type="ARBA" id="ARBA00023002"/>
    </source>
</evidence>
<organism evidence="2 3">
    <name type="scientific">Natrinema salifodinae</name>
    <dbReference type="NCBI Taxonomy" id="1202768"/>
    <lineage>
        <taxon>Archaea</taxon>
        <taxon>Methanobacteriati</taxon>
        <taxon>Methanobacteriota</taxon>
        <taxon>Stenosarchaea group</taxon>
        <taxon>Halobacteria</taxon>
        <taxon>Halobacteriales</taxon>
        <taxon>Natrialbaceae</taxon>
        <taxon>Natrinema</taxon>
    </lineage>
</organism>
<gene>
    <name evidence="2" type="ORF">SAMN05216285_3247</name>
</gene>
<dbReference type="InterPro" id="IPR002347">
    <property type="entry name" value="SDR_fam"/>
</dbReference>
<dbReference type="Gene3D" id="3.40.50.720">
    <property type="entry name" value="NAD(P)-binding Rossmann-like Domain"/>
    <property type="match status" value="1"/>
</dbReference>
<dbReference type="RefSeq" id="WP_049991203.1">
    <property type="nucleotide sequence ID" value="NZ_FOIS01000004.1"/>
</dbReference>
<dbReference type="Pfam" id="PF00106">
    <property type="entry name" value="adh_short"/>
    <property type="match status" value="1"/>
</dbReference>
<dbReference type="PANTHER" id="PTHR43157">
    <property type="entry name" value="PHOSPHATIDYLINOSITOL-GLYCAN BIOSYNTHESIS CLASS F PROTEIN-RELATED"/>
    <property type="match status" value="1"/>
</dbReference>
<dbReference type="SUPFAM" id="SSF51735">
    <property type="entry name" value="NAD(P)-binding Rossmann-fold domains"/>
    <property type="match status" value="1"/>
</dbReference>
<dbReference type="PRINTS" id="PR00081">
    <property type="entry name" value="GDHRDH"/>
</dbReference>
<dbReference type="AlphaFoldDB" id="A0A1I0Q972"/>
<dbReference type="eggNOG" id="arCOG01264">
    <property type="taxonomic scope" value="Archaea"/>
</dbReference>
<dbReference type="InterPro" id="IPR036291">
    <property type="entry name" value="NAD(P)-bd_dom_sf"/>
</dbReference>